<reference evidence="2 3" key="1">
    <citation type="journal article" date="2015" name="Nature">
        <title>rRNA introns, odd ribosomes, and small enigmatic genomes across a large radiation of phyla.</title>
        <authorList>
            <person name="Brown C.T."/>
            <person name="Hug L.A."/>
            <person name="Thomas B.C."/>
            <person name="Sharon I."/>
            <person name="Castelle C.J."/>
            <person name="Singh A."/>
            <person name="Wilkins M.J."/>
            <person name="Williams K.H."/>
            <person name="Banfield J.F."/>
        </authorList>
    </citation>
    <scope>NUCLEOTIDE SEQUENCE [LARGE SCALE GENOMIC DNA]</scope>
</reference>
<dbReference type="SUPFAM" id="SSF54534">
    <property type="entry name" value="FKBP-like"/>
    <property type="match status" value="1"/>
</dbReference>
<feature type="domain" description="Transcription elongation factor GreA/GreB C-terminal" evidence="1">
    <location>
        <begin position="80"/>
        <end position="150"/>
    </location>
</feature>
<proteinExistence type="predicted"/>
<dbReference type="InterPro" id="IPR023459">
    <property type="entry name" value="Tscrpt_elong_fac_GreA/B_fam"/>
</dbReference>
<dbReference type="InterPro" id="IPR036953">
    <property type="entry name" value="GreA/GreB_C_sf"/>
</dbReference>
<dbReference type="AlphaFoldDB" id="A0A0G1HAU1"/>
<comment type="caution">
    <text evidence="2">The sequence shown here is derived from an EMBL/GenBank/DDBJ whole genome shotgun (WGS) entry which is preliminary data.</text>
</comment>
<dbReference type="InterPro" id="IPR001437">
    <property type="entry name" value="Tscrpt_elong_fac_GreA/B_C"/>
</dbReference>
<accession>A0A0G1HAU1</accession>
<dbReference type="PANTHER" id="PTHR30437">
    <property type="entry name" value="TRANSCRIPTION ELONGATION FACTOR GREA"/>
    <property type="match status" value="1"/>
</dbReference>
<evidence type="ECO:0000313" key="2">
    <source>
        <dbReference type="EMBL" id="KKT43633.1"/>
    </source>
</evidence>
<protein>
    <recommendedName>
        <fullName evidence="1">Transcription elongation factor GreA/GreB C-terminal domain-containing protein</fullName>
    </recommendedName>
</protein>
<name>A0A0G1HAU1_9BACT</name>
<dbReference type="PIRSF" id="PIRSF006092">
    <property type="entry name" value="GreA_GreB"/>
    <property type="match status" value="1"/>
</dbReference>
<dbReference type="Pfam" id="PF01272">
    <property type="entry name" value="GreA_GreB"/>
    <property type="match status" value="1"/>
</dbReference>
<evidence type="ECO:0000259" key="1">
    <source>
        <dbReference type="Pfam" id="PF01272"/>
    </source>
</evidence>
<dbReference type="GO" id="GO:0003677">
    <property type="term" value="F:DNA binding"/>
    <property type="evidence" value="ECO:0007669"/>
    <property type="project" value="InterPro"/>
</dbReference>
<sequence length="151" mass="17047">MPYFLEDDLKILESYIEETIVKLQETGAELRNAVTQSSETWHDNFPFENAQQQARLLEQRLQDLEHIRRNATIIAIPKTNAAVAIGHTVTARDSETGEEKTFRIGSHITFTEQTLSYASPLGALFLNKAVGQRAKGMVGTKEREFEILKIA</sequence>
<evidence type="ECO:0000313" key="3">
    <source>
        <dbReference type="Proteomes" id="UP000034051"/>
    </source>
</evidence>
<dbReference type="GO" id="GO:0006354">
    <property type="term" value="P:DNA-templated transcription elongation"/>
    <property type="evidence" value="ECO:0007669"/>
    <property type="project" value="TreeGrafter"/>
</dbReference>
<dbReference type="EMBL" id="LCHW01000001">
    <property type="protein sequence ID" value="KKT43633.1"/>
    <property type="molecule type" value="Genomic_DNA"/>
</dbReference>
<dbReference type="PANTHER" id="PTHR30437:SF4">
    <property type="entry name" value="TRANSCRIPTION ELONGATION FACTOR GREA"/>
    <property type="match status" value="1"/>
</dbReference>
<dbReference type="Proteomes" id="UP000034051">
    <property type="component" value="Unassembled WGS sequence"/>
</dbReference>
<dbReference type="GO" id="GO:0070063">
    <property type="term" value="F:RNA polymerase binding"/>
    <property type="evidence" value="ECO:0007669"/>
    <property type="project" value="InterPro"/>
</dbReference>
<gene>
    <name evidence="2" type="ORF">UW32_C0001G0225</name>
</gene>
<dbReference type="GO" id="GO:0032784">
    <property type="term" value="P:regulation of DNA-templated transcription elongation"/>
    <property type="evidence" value="ECO:0007669"/>
    <property type="project" value="InterPro"/>
</dbReference>
<dbReference type="Gene3D" id="3.10.50.30">
    <property type="entry name" value="Transcription elongation factor, GreA/GreB, C-terminal domain"/>
    <property type="match status" value="1"/>
</dbReference>
<organism evidence="2 3">
    <name type="scientific">Candidatus Wolfebacteria bacterium GW2011_GWE2_44_13</name>
    <dbReference type="NCBI Taxonomy" id="1619017"/>
    <lineage>
        <taxon>Bacteria</taxon>
        <taxon>Candidatus Wolfeibacteriota</taxon>
    </lineage>
</organism>